<name>A0ABW4ZF36_9BACT</name>
<reference evidence="2" key="1">
    <citation type="journal article" date="2019" name="Int. J. Syst. Evol. Microbiol.">
        <title>The Global Catalogue of Microorganisms (GCM) 10K type strain sequencing project: providing services to taxonomists for standard genome sequencing and annotation.</title>
        <authorList>
            <consortium name="The Broad Institute Genomics Platform"/>
            <consortium name="The Broad Institute Genome Sequencing Center for Infectious Disease"/>
            <person name="Wu L."/>
            <person name="Ma J."/>
        </authorList>
    </citation>
    <scope>NUCLEOTIDE SEQUENCE [LARGE SCALE GENOMIC DNA]</scope>
    <source>
        <strain evidence="2">CCUG 57942</strain>
    </source>
</reference>
<accession>A0ABW4ZF36</accession>
<keyword evidence="2" id="KW-1185">Reference proteome</keyword>
<sequence>MSESSSFPTTKWSLLLGSGENGLQDESIVTSYLCQAYWKPLYVYLLTSGQSRHNAEDLLQGFFMMAIDTQLFFKPSGESGKFRSFLLVSLKNYVLNQHEHATRLKRGGQFDFVSYEAIDPNWLMGSDGETCDGFYDKAWAKNVLNNTLDQLEKEFAVGGKAELLAYFRSQFSGGAESQQALAEKLGVKRSTLTMQLHRMKKRFRDILTAQIEQTLGEEESVEEEVRYLMKVLEHEG</sequence>
<dbReference type="Proteomes" id="UP001597389">
    <property type="component" value="Unassembled WGS sequence"/>
</dbReference>
<dbReference type="RefSeq" id="WP_377089781.1">
    <property type="nucleotide sequence ID" value="NZ_JBHSJL010000014.1"/>
</dbReference>
<dbReference type="SUPFAM" id="SSF88946">
    <property type="entry name" value="Sigma2 domain of RNA polymerase sigma factors"/>
    <property type="match status" value="1"/>
</dbReference>
<dbReference type="EMBL" id="JBHUJB010000089">
    <property type="protein sequence ID" value="MFD2160638.1"/>
    <property type="molecule type" value="Genomic_DNA"/>
</dbReference>
<dbReference type="Gene3D" id="1.10.1740.10">
    <property type="match status" value="1"/>
</dbReference>
<evidence type="ECO:0000313" key="1">
    <source>
        <dbReference type="EMBL" id="MFD2160638.1"/>
    </source>
</evidence>
<protein>
    <submittedName>
        <fullName evidence="1">RNA polymerase sigma factor</fullName>
    </submittedName>
</protein>
<comment type="caution">
    <text evidence="1">The sequence shown here is derived from an EMBL/GenBank/DDBJ whole genome shotgun (WGS) entry which is preliminary data.</text>
</comment>
<evidence type="ECO:0000313" key="2">
    <source>
        <dbReference type="Proteomes" id="UP001597389"/>
    </source>
</evidence>
<gene>
    <name evidence="1" type="ORF">ACFSW8_17170</name>
</gene>
<organism evidence="1 2">
    <name type="scientific">Rubritalea tangerina</name>
    <dbReference type="NCBI Taxonomy" id="430798"/>
    <lineage>
        <taxon>Bacteria</taxon>
        <taxon>Pseudomonadati</taxon>
        <taxon>Verrucomicrobiota</taxon>
        <taxon>Verrucomicrobiia</taxon>
        <taxon>Verrucomicrobiales</taxon>
        <taxon>Rubritaleaceae</taxon>
        <taxon>Rubritalea</taxon>
    </lineage>
</organism>
<dbReference type="InterPro" id="IPR013325">
    <property type="entry name" value="RNA_pol_sigma_r2"/>
</dbReference>
<proteinExistence type="predicted"/>